<dbReference type="GO" id="GO:0006935">
    <property type="term" value="P:chemotaxis"/>
    <property type="evidence" value="ECO:0007669"/>
    <property type="project" value="UniProtKB-KW"/>
</dbReference>
<keyword evidence="1" id="KW-0145">Chemotaxis</keyword>
<sequence>MSETSQENLQDSFYIDALKEIAGIGMGNATTSLSLLVDKRVQLNLANAYALNTDQMVNSIPDSVTMVGIVSKLEGDVQGCSVIFMELNNAIVLSELLLDDIPDADVELSESSLTEAGSILTGSYFNSFSQFLGLSVRHSSPFTVSGTIGEIFEALSNQFSHSAEISLIDGKTMILETMFMVNSTGYQKGLNTLYCDMFIFLDPESVSVITRSIDHMLKN</sequence>
<dbReference type="HOGENOM" id="CLU_087860_2_0_2"/>
<dbReference type="PANTHER" id="PTHR43693:SF1">
    <property type="entry name" value="PROTEIN PHOSPHATASE CHEZ"/>
    <property type="match status" value="1"/>
</dbReference>
<dbReference type="InterPro" id="IPR028976">
    <property type="entry name" value="CheC-like_sf"/>
</dbReference>
<evidence type="ECO:0000313" key="3">
    <source>
        <dbReference type="EMBL" id="AEH60449.1"/>
    </source>
</evidence>
<keyword evidence="4" id="KW-1185">Reference proteome</keyword>
<dbReference type="OrthoDB" id="182374at2157"/>
<protein>
    <submittedName>
        <fullName evidence="3">CheC, inhibitor of MCP methylation</fullName>
    </submittedName>
</protein>
<dbReference type="Proteomes" id="UP000006622">
    <property type="component" value="Chromosome"/>
</dbReference>
<dbReference type="PANTHER" id="PTHR43693">
    <property type="entry name" value="PROTEIN PHOSPHATASE CHEZ"/>
    <property type="match status" value="1"/>
</dbReference>
<dbReference type="InterPro" id="IPR050992">
    <property type="entry name" value="CheZ_family_phosphatases"/>
</dbReference>
<evidence type="ECO:0000256" key="2">
    <source>
        <dbReference type="ARBA" id="ARBA00022801"/>
    </source>
</evidence>
<accession>F7XQE8</accession>
<proteinExistence type="predicted"/>
<dbReference type="AlphaFoldDB" id="F7XQE8"/>
<dbReference type="GeneID" id="10822191"/>
<dbReference type="SUPFAM" id="SSF103039">
    <property type="entry name" value="CheC-like"/>
    <property type="match status" value="1"/>
</dbReference>
<gene>
    <name evidence="3" type="ordered locus">Mzhil_0582</name>
</gene>
<dbReference type="RefSeq" id="WP_013897888.1">
    <property type="nucleotide sequence ID" value="NC_015676.1"/>
</dbReference>
<organism evidence="3 4">
    <name type="scientific">Methanosalsum zhilinae (strain DSM 4017 / NBRC 107636 / OCM 62 / WeN5)</name>
    <name type="common">Methanohalophilus zhilinae</name>
    <dbReference type="NCBI Taxonomy" id="679901"/>
    <lineage>
        <taxon>Archaea</taxon>
        <taxon>Methanobacteriati</taxon>
        <taxon>Methanobacteriota</taxon>
        <taxon>Stenosarchaea group</taxon>
        <taxon>Methanomicrobia</taxon>
        <taxon>Methanosarcinales</taxon>
        <taxon>Methanosarcinaceae</taxon>
        <taxon>Methanosalsum</taxon>
    </lineage>
</organism>
<evidence type="ECO:0000313" key="4">
    <source>
        <dbReference type="Proteomes" id="UP000006622"/>
    </source>
</evidence>
<dbReference type="EMBL" id="CP002101">
    <property type="protein sequence ID" value="AEH60449.1"/>
    <property type="molecule type" value="Genomic_DNA"/>
</dbReference>
<keyword evidence="2" id="KW-0378">Hydrolase</keyword>
<dbReference type="STRING" id="679901.Mzhil_0582"/>
<dbReference type="GO" id="GO:0016787">
    <property type="term" value="F:hydrolase activity"/>
    <property type="evidence" value="ECO:0007669"/>
    <property type="project" value="UniProtKB-KW"/>
</dbReference>
<name>F7XQE8_METZD</name>
<dbReference type="CDD" id="cd17909">
    <property type="entry name" value="CheC_ClassI"/>
    <property type="match status" value="1"/>
</dbReference>
<reference evidence="3 4" key="1">
    <citation type="submission" date="2010-07" db="EMBL/GenBank/DDBJ databases">
        <title>The complete genome of Methanosalsum zhilinae DSM 4017.</title>
        <authorList>
            <consortium name="US DOE Joint Genome Institute (JGI-PGF)"/>
            <person name="Lucas S."/>
            <person name="Copeland A."/>
            <person name="Lapidus A."/>
            <person name="Glavina del Rio T."/>
            <person name="Dalin E."/>
            <person name="Tice H."/>
            <person name="Bruce D."/>
            <person name="Goodwin L."/>
            <person name="Pitluck S."/>
            <person name="Kyrpides N."/>
            <person name="Mavromatis K."/>
            <person name="Ovchinnikova G."/>
            <person name="Daligault H."/>
            <person name="Detter J.C."/>
            <person name="Han C."/>
            <person name="Tapia R."/>
            <person name="Larimer F."/>
            <person name="Land M."/>
            <person name="Hauser L."/>
            <person name="Markowitz V."/>
            <person name="Cheng J.-F."/>
            <person name="Hugenholtz P."/>
            <person name="Woyke T."/>
            <person name="Wu D."/>
            <person name="Spring S."/>
            <person name="Schueler E."/>
            <person name="Brambilla E."/>
            <person name="Klenk H.-P."/>
            <person name="Eisen J.A."/>
        </authorList>
    </citation>
    <scope>NUCLEOTIDE SEQUENCE [LARGE SCALE GENOMIC DNA]</scope>
    <source>
        <strain evidence="4">DSM 4017 / NBRC 107636 / OCM 62 / WeN5</strain>
    </source>
</reference>
<dbReference type="Gene3D" id="3.40.1550.10">
    <property type="entry name" value="CheC-like"/>
    <property type="match status" value="1"/>
</dbReference>
<evidence type="ECO:0000256" key="1">
    <source>
        <dbReference type="ARBA" id="ARBA00022500"/>
    </source>
</evidence>
<dbReference type="KEGG" id="mzh:Mzhil_0582"/>